<evidence type="ECO:0000313" key="3">
    <source>
        <dbReference type="Proteomes" id="UP000001349"/>
    </source>
</evidence>
<dbReference type="STRING" id="394503.Ccel_1088"/>
<feature type="domain" description="N-acetyltransferase" evidence="1">
    <location>
        <begin position="4"/>
        <end position="151"/>
    </location>
</feature>
<keyword evidence="3" id="KW-1185">Reference proteome</keyword>
<dbReference type="Proteomes" id="UP000001349">
    <property type="component" value="Chromosome"/>
</dbReference>
<sequence length="151" mass="17745">MENINIRPIKETDIPVIAEFEKEICIISFGDTAVTDLDVHQKKLLKSHKKNPEGMFVLTVHEKVAGWLWMDEKINFLTNEKYINFRSFYIEKNFQGSELSVKLMEFAMEFCKSVQANMVVGKVYIDNISMRALYKKFGFKPTHLTMEYKFD</sequence>
<dbReference type="SUPFAM" id="SSF55729">
    <property type="entry name" value="Acyl-CoA N-acyltransferases (Nat)"/>
    <property type="match status" value="1"/>
</dbReference>
<dbReference type="GO" id="GO:0016747">
    <property type="term" value="F:acyltransferase activity, transferring groups other than amino-acyl groups"/>
    <property type="evidence" value="ECO:0007669"/>
    <property type="project" value="InterPro"/>
</dbReference>
<proteinExistence type="predicted"/>
<reference evidence="2 3" key="1">
    <citation type="submission" date="2009-01" db="EMBL/GenBank/DDBJ databases">
        <title>Complete sequence of Clostridium cellulolyticum H10.</title>
        <authorList>
            <consortium name="US DOE Joint Genome Institute"/>
            <person name="Lucas S."/>
            <person name="Copeland A."/>
            <person name="Lapidus A."/>
            <person name="Glavina del Rio T."/>
            <person name="Dalin E."/>
            <person name="Tice H."/>
            <person name="Bruce D."/>
            <person name="Goodwin L."/>
            <person name="Pitluck S."/>
            <person name="Chertkov O."/>
            <person name="Saunders E."/>
            <person name="Brettin T."/>
            <person name="Detter J.C."/>
            <person name="Han C."/>
            <person name="Larimer F."/>
            <person name="Land M."/>
            <person name="Hauser L."/>
            <person name="Kyrpides N."/>
            <person name="Ivanova N."/>
            <person name="Zhou J."/>
            <person name="Richardson P."/>
        </authorList>
    </citation>
    <scope>NUCLEOTIDE SEQUENCE [LARGE SCALE GENOMIC DNA]</scope>
    <source>
        <strain evidence="3">ATCC 35319 / DSM 5812 / JCM 6584 / H10</strain>
    </source>
</reference>
<dbReference type="InterPro" id="IPR016181">
    <property type="entry name" value="Acyl_CoA_acyltransferase"/>
</dbReference>
<evidence type="ECO:0000259" key="1">
    <source>
        <dbReference type="PROSITE" id="PS51186"/>
    </source>
</evidence>
<dbReference type="PROSITE" id="PS51186">
    <property type="entry name" value="GNAT"/>
    <property type="match status" value="1"/>
</dbReference>
<dbReference type="KEGG" id="cce:Ccel_1088"/>
<evidence type="ECO:0000313" key="2">
    <source>
        <dbReference type="EMBL" id="ACL75447.1"/>
    </source>
</evidence>
<keyword evidence="2" id="KW-0808">Transferase</keyword>
<dbReference type="Pfam" id="PF00583">
    <property type="entry name" value="Acetyltransf_1"/>
    <property type="match status" value="1"/>
</dbReference>
<dbReference type="RefSeq" id="WP_015924603.1">
    <property type="nucleotide sequence ID" value="NC_011898.1"/>
</dbReference>
<organism evidence="2 3">
    <name type="scientific">Ruminiclostridium cellulolyticum (strain ATCC 35319 / DSM 5812 / JCM 6584 / H10)</name>
    <name type="common">Clostridium cellulolyticum</name>
    <dbReference type="NCBI Taxonomy" id="394503"/>
    <lineage>
        <taxon>Bacteria</taxon>
        <taxon>Bacillati</taxon>
        <taxon>Bacillota</taxon>
        <taxon>Clostridia</taxon>
        <taxon>Eubacteriales</taxon>
        <taxon>Oscillospiraceae</taxon>
        <taxon>Ruminiclostridium</taxon>
    </lineage>
</organism>
<dbReference type="eggNOG" id="COG1247">
    <property type="taxonomic scope" value="Bacteria"/>
</dbReference>
<dbReference type="InterPro" id="IPR000182">
    <property type="entry name" value="GNAT_dom"/>
</dbReference>
<accession>B8HZU7</accession>
<dbReference type="Gene3D" id="3.40.630.30">
    <property type="match status" value="1"/>
</dbReference>
<dbReference type="EMBL" id="CP001348">
    <property type="protein sequence ID" value="ACL75447.1"/>
    <property type="molecule type" value="Genomic_DNA"/>
</dbReference>
<protein>
    <submittedName>
        <fullName evidence="2">GCN5-related N-acetyltransferase</fullName>
    </submittedName>
</protein>
<dbReference type="AlphaFoldDB" id="B8HZU7"/>
<name>B8HZU7_RUMCH</name>
<gene>
    <name evidence="2" type="ordered locus">Ccel_1088</name>
</gene>
<dbReference type="HOGENOM" id="CLU_1728173_0_0_9"/>
<dbReference type="OrthoDB" id="9807426at2"/>